<dbReference type="Pfam" id="PF13449">
    <property type="entry name" value="Phytase-like"/>
    <property type="match status" value="1"/>
</dbReference>
<dbReference type="Proteomes" id="UP001202281">
    <property type="component" value="Unassembled WGS sequence"/>
</dbReference>
<name>A0ABT0BR80_9SPHN</name>
<protein>
    <submittedName>
        <fullName evidence="2">Esterase-like activity of phytase family protein</fullName>
    </submittedName>
</protein>
<keyword evidence="3" id="KW-1185">Reference proteome</keyword>
<accession>A0ABT0BR80</accession>
<reference evidence="2 3" key="1">
    <citation type="submission" date="2022-04" db="EMBL/GenBank/DDBJ databases">
        <title>Identification of a novel bacterium isolated from mangrove sediments.</title>
        <authorList>
            <person name="Pan X."/>
        </authorList>
    </citation>
    <scope>NUCLEOTIDE SEQUENCE [LARGE SCALE GENOMIC DNA]</scope>
    <source>
        <strain evidence="2 3">B2638</strain>
    </source>
</reference>
<dbReference type="InterPro" id="IPR027372">
    <property type="entry name" value="Phytase-like_dom"/>
</dbReference>
<dbReference type="SUPFAM" id="SSF51004">
    <property type="entry name" value="C-terminal (heme d1) domain of cytochrome cd1-nitrite reductase"/>
    <property type="match status" value="1"/>
</dbReference>
<organism evidence="2 3">
    <name type="scientific">Novosphingobium beihaiensis</name>
    <dbReference type="NCBI Taxonomy" id="2930389"/>
    <lineage>
        <taxon>Bacteria</taxon>
        <taxon>Pseudomonadati</taxon>
        <taxon>Pseudomonadota</taxon>
        <taxon>Alphaproteobacteria</taxon>
        <taxon>Sphingomonadales</taxon>
        <taxon>Sphingomonadaceae</taxon>
        <taxon>Novosphingobium</taxon>
    </lineage>
</organism>
<evidence type="ECO:0000313" key="3">
    <source>
        <dbReference type="Proteomes" id="UP001202281"/>
    </source>
</evidence>
<dbReference type="RefSeq" id="WP_243921341.1">
    <property type="nucleotide sequence ID" value="NZ_JALHLG010000014.1"/>
</dbReference>
<dbReference type="EMBL" id="JALHLG010000014">
    <property type="protein sequence ID" value="MCJ2187557.1"/>
    <property type="molecule type" value="Genomic_DNA"/>
</dbReference>
<feature type="domain" description="Phytase-like" evidence="1">
    <location>
        <begin position="67"/>
        <end position="310"/>
    </location>
</feature>
<dbReference type="InterPro" id="IPR011048">
    <property type="entry name" value="Haem_d1_sf"/>
</dbReference>
<sequence>MRRAIIIFLPLVAMLALTWGRSPLPAEHNGLRIRVTPLAMPPQRILARYLGPFRFEGGWQLQSRNSQFYGYSSMVPQPDGRILALNDAGGYLAFSPPGHAPSPPRAGEIVFNEDRGGKLYRDVESVAYDPATRRYWLGLEGNNQIVRLDAHLAEEKRVAPRTMQEWGINTGAEAMARLRDGRFVVIRETTRSLFDSRLHEAVLFDGDPAEHPDGHRFLFDGPDNFSAVDMALLPDGRALILMRRLLWPLPMRFAGRIVIADTAQIRPGKVWHSVPLASLASVLPVDNFEAIGVVSRPGGKVTVWLMSDDNKMRQLQRTLLWKLSVDTRRLPWPGHQNP</sequence>
<dbReference type="PIRSF" id="PIRSF031900">
    <property type="entry name" value="UCP031900"/>
    <property type="match status" value="1"/>
</dbReference>
<dbReference type="InterPro" id="IPR014567">
    <property type="entry name" value="UCP031900"/>
</dbReference>
<evidence type="ECO:0000313" key="2">
    <source>
        <dbReference type="EMBL" id="MCJ2187557.1"/>
    </source>
</evidence>
<comment type="caution">
    <text evidence="2">The sequence shown here is derived from an EMBL/GenBank/DDBJ whole genome shotgun (WGS) entry which is preliminary data.</text>
</comment>
<gene>
    <name evidence="2" type="ORF">MTR66_12115</name>
</gene>
<evidence type="ECO:0000259" key="1">
    <source>
        <dbReference type="Pfam" id="PF13449"/>
    </source>
</evidence>
<proteinExistence type="predicted"/>